<sequence length="127" mass="14909">MKYHIRIFVDGYETMMNNLKDTELKPITECIIEYVQQQKYSFAIDMTRYDQPVALDVPDEFKKFNGKRIHLNPFGFHKTLNIQFDLIDGMNGVHHCDDIYCNGYCGTLHCGCIDVCRNRCGMNYDSY</sequence>
<dbReference type="EMBL" id="MN739541">
    <property type="protein sequence ID" value="QHT12070.1"/>
    <property type="molecule type" value="Genomic_DNA"/>
</dbReference>
<reference evidence="1" key="1">
    <citation type="journal article" date="2020" name="Nature">
        <title>Giant virus diversity and host interactions through global metagenomics.</title>
        <authorList>
            <person name="Schulz F."/>
            <person name="Roux S."/>
            <person name="Paez-Espino D."/>
            <person name="Jungbluth S."/>
            <person name="Walsh D.A."/>
            <person name="Denef V.J."/>
            <person name="McMahon K.D."/>
            <person name="Konstantinidis K.T."/>
            <person name="Eloe-Fadrosh E.A."/>
            <person name="Kyrpides N.C."/>
            <person name="Woyke T."/>
        </authorList>
    </citation>
    <scope>NUCLEOTIDE SEQUENCE</scope>
    <source>
        <strain evidence="1">GVMAG-M-3300023174-129</strain>
    </source>
</reference>
<organism evidence="1">
    <name type="scientific">viral metagenome</name>
    <dbReference type="NCBI Taxonomy" id="1070528"/>
    <lineage>
        <taxon>unclassified sequences</taxon>
        <taxon>metagenomes</taxon>
        <taxon>organismal metagenomes</taxon>
    </lineage>
</organism>
<proteinExistence type="predicted"/>
<accession>A0A6C0D6Y3</accession>
<dbReference type="AlphaFoldDB" id="A0A6C0D6Y3"/>
<protein>
    <submittedName>
        <fullName evidence="1">Uncharacterized protein</fullName>
    </submittedName>
</protein>
<name>A0A6C0D6Y3_9ZZZZ</name>
<evidence type="ECO:0000313" key="1">
    <source>
        <dbReference type="EMBL" id="QHT12070.1"/>
    </source>
</evidence>